<dbReference type="GO" id="GO:0005743">
    <property type="term" value="C:mitochondrial inner membrane"/>
    <property type="evidence" value="ECO:0007669"/>
    <property type="project" value="UniProtKB-SubCell"/>
</dbReference>
<dbReference type="InterPro" id="IPR050464">
    <property type="entry name" value="Zeta_carotene_desat/Oxidored"/>
</dbReference>
<evidence type="ECO:0000256" key="4">
    <source>
        <dbReference type="ARBA" id="ARBA00012867"/>
    </source>
</evidence>
<organism evidence="13 14">
    <name type="scientific">Rickenella mellea</name>
    <dbReference type="NCBI Taxonomy" id="50990"/>
    <lineage>
        <taxon>Eukaryota</taxon>
        <taxon>Fungi</taxon>
        <taxon>Dikarya</taxon>
        <taxon>Basidiomycota</taxon>
        <taxon>Agaricomycotina</taxon>
        <taxon>Agaricomycetes</taxon>
        <taxon>Hymenochaetales</taxon>
        <taxon>Rickenellaceae</taxon>
        <taxon>Rickenella</taxon>
    </lineage>
</organism>
<dbReference type="STRING" id="50990.A0A4Y7QC46"/>
<dbReference type="InterPro" id="IPR002937">
    <property type="entry name" value="Amino_oxidase"/>
</dbReference>
<comment type="similarity">
    <text evidence="3 11">Belongs to the protoporphyrinogen/coproporphyrinogen oxidase family. Protoporphyrinogen oxidase subfamily.</text>
</comment>
<evidence type="ECO:0000256" key="1">
    <source>
        <dbReference type="ARBA" id="ARBA00002600"/>
    </source>
</evidence>
<comment type="cofactor">
    <cofactor evidence="11">
        <name>FAD</name>
        <dbReference type="ChEBI" id="CHEBI:57692"/>
    </cofactor>
    <text evidence="11">Binds 1 FAD per subunit.</text>
</comment>
<dbReference type="GO" id="GO:0004729">
    <property type="term" value="F:oxygen-dependent protoporphyrinogen oxidase activity"/>
    <property type="evidence" value="ECO:0007669"/>
    <property type="project" value="UniProtKB-UniRule"/>
</dbReference>
<accession>A0A4Y7QC46</accession>
<comment type="subcellular location">
    <subcellularLocation>
        <location evidence="11">Mitochondrion inner membrane</location>
    </subcellularLocation>
</comment>
<dbReference type="NCBIfam" id="TIGR00562">
    <property type="entry name" value="proto_IX_ox"/>
    <property type="match status" value="1"/>
</dbReference>
<dbReference type="InterPro" id="IPR004572">
    <property type="entry name" value="Protoporphyrinogen_oxidase"/>
</dbReference>
<dbReference type="GO" id="GO:0006782">
    <property type="term" value="P:protoporphyrinogen IX biosynthetic process"/>
    <property type="evidence" value="ECO:0007669"/>
    <property type="project" value="UniProtKB-UniRule"/>
</dbReference>
<evidence type="ECO:0000256" key="8">
    <source>
        <dbReference type="ARBA" id="ARBA00023133"/>
    </source>
</evidence>
<evidence type="ECO:0000256" key="5">
    <source>
        <dbReference type="ARBA" id="ARBA00022630"/>
    </source>
</evidence>
<keyword evidence="8 11" id="KW-0350">Heme biosynthesis</keyword>
<evidence type="ECO:0000256" key="2">
    <source>
        <dbReference type="ARBA" id="ARBA00005073"/>
    </source>
</evidence>
<reference evidence="13 14" key="1">
    <citation type="submission" date="2018-06" db="EMBL/GenBank/DDBJ databases">
        <title>A transcriptomic atlas of mushroom development highlights an independent origin of complex multicellularity.</title>
        <authorList>
            <consortium name="DOE Joint Genome Institute"/>
            <person name="Krizsan K."/>
            <person name="Almasi E."/>
            <person name="Merenyi Z."/>
            <person name="Sahu N."/>
            <person name="Viragh M."/>
            <person name="Koszo T."/>
            <person name="Mondo S."/>
            <person name="Kiss B."/>
            <person name="Balint B."/>
            <person name="Kues U."/>
            <person name="Barry K."/>
            <person name="Hegedus J.C."/>
            <person name="Henrissat B."/>
            <person name="Johnson J."/>
            <person name="Lipzen A."/>
            <person name="Ohm R."/>
            <person name="Nagy I."/>
            <person name="Pangilinan J."/>
            <person name="Yan J."/>
            <person name="Xiong Y."/>
            <person name="Grigoriev I.V."/>
            <person name="Hibbett D.S."/>
            <person name="Nagy L.G."/>
        </authorList>
    </citation>
    <scope>NUCLEOTIDE SEQUENCE [LARGE SCALE GENOMIC DNA]</scope>
    <source>
        <strain evidence="13 14">SZMC22713</strain>
    </source>
</reference>
<dbReference type="Proteomes" id="UP000294933">
    <property type="component" value="Unassembled WGS sequence"/>
</dbReference>
<keyword evidence="9 11" id="KW-0627">Porphyrin biosynthesis</keyword>
<comment type="function">
    <text evidence="1 11">Catalyzes the 6-electron oxidation of protoporphyrinogen-IX to form protoporphyrin-IX.</text>
</comment>
<evidence type="ECO:0000313" key="14">
    <source>
        <dbReference type="Proteomes" id="UP000294933"/>
    </source>
</evidence>
<evidence type="ECO:0000256" key="3">
    <source>
        <dbReference type="ARBA" id="ARBA00010551"/>
    </source>
</evidence>
<keyword evidence="6 11" id="KW-0274">FAD</keyword>
<name>A0A4Y7QC46_9AGAM</name>
<dbReference type="PANTHER" id="PTHR42923">
    <property type="entry name" value="PROTOPORPHYRINOGEN OXIDASE"/>
    <property type="match status" value="1"/>
</dbReference>
<proteinExistence type="inferred from homology"/>
<dbReference type="EMBL" id="ML170164">
    <property type="protein sequence ID" value="TDL25243.1"/>
    <property type="molecule type" value="Genomic_DNA"/>
</dbReference>
<dbReference type="UniPathway" id="UPA00251">
    <property type="reaction ID" value="UER00324"/>
</dbReference>
<evidence type="ECO:0000313" key="13">
    <source>
        <dbReference type="EMBL" id="TDL25243.1"/>
    </source>
</evidence>
<dbReference type="InterPro" id="IPR036188">
    <property type="entry name" value="FAD/NAD-bd_sf"/>
</dbReference>
<keyword evidence="14" id="KW-1185">Reference proteome</keyword>
<dbReference type="Pfam" id="PF01593">
    <property type="entry name" value="Amino_oxidase"/>
    <property type="match status" value="1"/>
</dbReference>
<feature type="domain" description="Amine oxidase" evidence="12">
    <location>
        <begin position="13"/>
        <end position="506"/>
    </location>
</feature>
<protein>
    <recommendedName>
        <fullName evidence="4 11">Protoporphyrinogen oxidase</fullName>
        <ecNumber evidence="4 11">1.3.3.4</ecNumber>
    </recommendedName>
</protein>
<keyword evidence="5 11" id="KW-0285">Flavoprotein</keyword>
<gene>
    <name evidence="13" type="ORF">BD410DRAFT_785126</name>
</gene>
<evidence type="ECO:0000256" key="7">
    <source>
        <dbReference type="ARBA" id="ARBA00023002"/>
    </source>
</evidence>
<dbReference type="VEuPathDB" id="FungiDB:BD410DRAFT_785126"/>
<evidence type="ECO:0000256" key="6">
    <source>
        <dbReference type="ARBA" id="ARBA00022827"/>
    </source>
</evidence>
<dbReference type="PANTHER" id="PTHR42923:SF3">
    <property type="entry name" value="PROTOPORPHYRINOGEN OXIDASE"/>
    <property type="match status" value="1"/>
</dbReference>
<evidence type="ECO:0000256" key="11">
    <source>
        <dbReference type="RuleBase" id="RU367069"/>
    </source>
</evidence>
<dbReference type="SUPFAM" id="SSF51905">
    <property type="entry name" value="FAD/NAD(P)-binding domain"/>
    <property type="match status" value="1"/>
</dbReference>
<evidence type="ECO:0000256" key="9">
    <source>
        <dbReference type="ARBA" id="ARBA00023244"/>
    </source>
</evidence>
<sequence>MVPSHIAVLGGGITGLSAAYHLARRFPSSRITLLEKERRLGGWLRSERVEVTHGADRADVLLESGPRTLRPNSKALLELIHLLGLRDSLITTPVTSPAATRRFLHIPGTKGLTALPSSPRSLFTSPLARLLIPSILREPWIKPNRPHDADDESFDAFVSRRFGNEVARVFGSALVHGIYAADSRELSVRAAFPTLWEAEERGKGSVLKGFLKRRKDVRSKEGDDYELGDVVVAMKGVSVYSFRDGIETLATRLAKALHHASNVTVRTTQQVTGLCFVHGSSDIDISLSSSQPPLRASHIVSTLPLPTLSTLLPSSHILPHLTATKPSSVVVINIIFPPTSTPIHPPGFGYLVPRPVEGYTEENEGVLGTVFDSAALDAQDVYYHSSRTGRGSQEQSGGRFTKLTMMLGGPHTHILNNTSQSTTPSRMLPLLASHLGIPLSSLPPPLHFRVTLQKDCIPAPRVGHVRRMEELKDALKRGPWNGRVEVVGAGVGGVSVGDCVRAGREAGRGW</sequence>
<evidence type="ECO:0000256" key="10">
    <source>
        <dbReference type="ARBA" id="ARBA00047554"/>
    </source>
</evidence>
<dbReference type="Gene3D" id="3.50.50.60">
    <property type="entry name" value="FAD/NAD(P)-binding domain"/>
    <property type="match status" value="1"/>
</dbReference>
<dbReference type="AlphaFoldDB" id="A0A4Y7QC46"/>
<dbReference type="SUPFAM" id="SSF54373">
    <property type="entry name" value="FAD-linked reductases, C-terminal domain"/>
    <property type="match status" value="1"/>
</dbReference>
<comment type="pathway">
    <text evidence="2 11">Porphyrin-containing compound metabolism; protoporphyrin-IX biosynthesis; protoporphyrin-IX from protoporphyrinogen-IX: step 1/1.</text>
</comment>
<dbReference type="EC" id="1.3.3.4" evidence="4 11"/>
<dbReference type="OrthoDB" id="438553at2759"/>
<keyword evidence="7 11" id="KW-0560">Oxidoreductase</keyword>
<comment type="catalytic activity">
    <reaction evidence="10 11">
        <text>protoporphyrinogen IX + 3 O2 = protoporphyrin IX + 3 H2O2</text>
        <dbReference type="Rhea" id="RHEA:25576"/>
        <dbReference type="ChEBI" id="CHEBI:15379"/>
        <dbReference type="ChEBI" id="CHEBI:16240"/>
        <dbReference type="ChEBI" id="CHEBI:57306"/>
        <dbReference type="ChEBI" id="CHEBI:57307"/>
        <dbReference type="EC" id="1.3.3.4"/>
    </reaction>
</comment>
<evidence type="ECO:0000259" key="12">
    <source>
        <dbReference type="Pfam" id="PF01593"/>
    </source>
</evidence>